<dbReference type="EMBL" id="JAVRRR010000098">
    <property type="protein sequence ID" value="KAK5146254.1"/>
    <property type="molecule type" value="Genomic_DNA"/>
</dbReference>
<organism evidence="2 3">
    <name type="scientific">Rachicladosporium monterosium</name>
    <dbReference type="NCBI Taxonomy" id="1507873"/>
    <lineage>
        <taxon>Eukaryota</taxon>
        <taxon>Fungi</taxon>
        <taxon>Dikarya</taxon>
        <taxon>Ascomycota</taxon>
        <taxon>Pezizomycotina</taxon>
        <taxon>Dothideomycetes</taxon>
        <taxon>Dothideomycetidae</taxon>
        <taxon>Cladosporiales</taxon>
        <taxon>Cladosporiaceae</taxon>
        <taxon>Rachicladosporium</taxon>
    </lineage>
</organism>
<proteinExistence type="predicted"/>
<keyword evidence="3" id="KW-1185">Reference proteome</keyword>
<comment type="caution">
    <text evidence="2">The sequence shown here is derived from an EMBL/GenBank/DDBJ whole genome shotgun (WGS) entry which is preliminary data.</text>
</comment>
<accession>A0ABR0LBB4</accession>
<gene>
    <name evidence="2" type="ORF">LTR32_002132</name>
</gene>
<protein>
    <submittedName>
        <fullName evidence="2">Uncharacterized protein</fullName>
    </submittedName>
</protein>
<evidence type="ECO:0000256" key="1">
    <source>
        <dbReference type="SAM" id="MobiDB-lite"/>
    </source>
</evidence>
<dbReference type="Proteomes" id="UP001308179">
    <property type="component" value="Unassembled WGS sequence"/>
</dbReference>
<feature type="region of interest" description="Disordered" evidence="1">
    <location>
        <begin position="63"/>
        <end position="83"/>
    </location>
</feature>
<reference evidence="2 3" key="1">
    <citation type="submission" date="2023-08" db="EMBL/GenBank/DDBJ databases">
        <title>Black Yeasts Isolated from many extreme environments.</title>
        <authorList>
            <person name="Coleine C."/>
            <person name="Stajich J.E."/>
            <person name="Selbmann L."/>
        </authorList>
    </citation>
    <scope>NUCLEOTIDE SEQUENCE [LARGE SCALE GENOMIC DNA]</scope>
    <source>
        <strain evidence="2 3">CCFEE 5386</strain>
    </source>
</reference>
<name>A0ABR0LBB4_9PEZI</name>
<evidence type="ECO:0000313" key="2">
    <source>
        <dbReference type="EMBL" id="KAK5146254.1"/>
    </source>
</evidence>
<evidence type="ECO:0000313" key="3">
    <source>
        <dbReference type="Proteomes" id="UP001308179"/>
    </source>
</evidence>
<feature type="region of interest" description="Disordered" evidence="1">
    <location>
        <begin position="123"/>
        <end position="149"/>
    </location>
</feature>
<sequence length="250" mass="27978">MVVYVNALRPQLSHLHYSPTVEPDSRLLARCTKHGLSMHQRSNFARQSFALCGMADDHGASHIDSSPDVETPAGQSINPSILSPPDFPHRTMLLMPTSAPGTAASNSNGKRPLNTISNGLDEVIDLTGSTDPDTSLKPRQDYPPQHSPRKWVHLDQERGRAGHAWLNKHFRAFVDNAKPSPQLLHAPLHMANDYAWHLPILTRMYWWSRYAKPNHSRLRPAFNDDLSLPLIPGSSLDHKLATNLPHRAMQ</sequence>